<reference evidence="14" key="1">
    <citation type="submission" date="2020-10" db="EMBL/GenBank/DDBJ databases">
        <authorList>
            <person name="Gilroy R."/>
        </authorList>
    </citation>
    <scope>NUCLEOTIDE SEQUENCE</scope>
    <source>
        <strain evidence="14">9366</strain>
    </source>
</reference>
<evidence type="ECO:0000256" key="10">
    <source>
        <dbReference type="PROSITE-ProRule" id="PRU01193"/>
    </source>
</evidence>
<comment type="caution">
    <text evidence="14">The sequence shown here is derived from an EMBL/GenBank/DDBJ whole genome shotgun (WGS) entry which is preliminary data.</text>
</comment>
<dbReference type="InterPro" id="IPR002550">
    <property type="entry name" value="CNNM"/>
</dbReference>
<dbReference type="Pfam" id="PF00571">
    <property type="entry name" value="CBS"/>
    <property type="match status" value="2"/>
</dbReference>
<accession>A0A9D1MNQ8</accession>
<dbReference type="PROSITE" id="PS51371">
    <property type="entry name" value="CBS"/>
    <property type="match status" value="2"/>
</dbReference>
<keyword evidence="3" id="KW-1003">Cell membrane</keyword>
<dbReference type="PROSITE" id="PS51846">
    <property type="entry name" value="CNNM"/>
    <property type="match status" value="1"/>
</dbReference>
<evidence type="ECO:0000259" key="13">
    <source>
        <dbReference type="PROSITE" id="PS51846"/>
    </source>
</evidence>
<dbReference type="InterPro" id="IPR036318">
    <property type="entry name" value="FAD-bd_PCMH-like_sf"/>
</dbReference>
<dbReference type="InterPro" id="IPR000644">
    <property type="entry name" value="CBS_dom"/>
</dbReference>
<reference evidence="14" key="2">
    <citation type="journal article" date="2021" name="PeerJ">
        <title>Extensive microbial diversity within the chicken gut microbiome revealed by metagenomics and culture.</title>
        <authorList>
            <person name="Gilroy R."/>
            <person name="Ravi A."/>
            <person name="Getino M."/>
            <person name="Pursley I."/>
            <person name="Horton D.L."/>
            <person name="Alikhan N.F."/>
            <person name="Baker D."/>
            <person name="Gharbi K."/>
            <person name="Hall N."/>
            <person name="Watson M."/>
            <person name="Adriaenssens E.M."/>
            <person name="Foster-Nyarko E."/>
            <person name="Jarju S."/>
            <person name="Secka A."/>
            <person name="Antonio M."/>
            <person name="Oren A."/>
            <person name="Chaudhuri R.R."/>
            <person name="La Ragione R."/>
            <person name="Hildebrand F."/>
            <person name="Pallen M.J."/>
        </authorList>
    </citation>
    <scope>NUCLEOTIDE SEQUENCE</scope>
    <source>
        <strain evidence="14">9366</strain>
    </source>
</reference>
<keyword evidence="6 10" id="KW-1133">Transmembrane helix</keyword>
<name>A0A9D1MNQ8_9FIRM</name>
<organism evidence="14 15">
    <name type="scientific">Candidatus Caccalectryoclostridium excrementigallinarum</name>
    <dbReference type="NCBI Taxonomy" id="2840710"/>
    <lineage>
        <taxon>Bacteria</taxon>
        <taxon>Bacillati</taxon>
        <taxon>Bacillota</taxon>
        <taxon>Clostridia</taxon>
        <taxon>Christensenellales</taxon>
        <taxon>Christensenellaceae</taxon>
        <taxon>Christensenellaceae incertae sedis</taxon>
        <taxon>Candidatus Caccalectryoclostridium</taxon>
    </lineage>
</organism>
<feature type="transmembrane region" description="Helical" evidence="11">
    <location>
        <begin position="132"/>
        <end position="151"/>
    </location>
</feature>
<keyword evidence="7 9" id="KW-0129">CBS domain</keyword>
<dbReference type="Proteomes" id="UP000824145">
    <property type="component" value="Unassembled WGS sequence"/>
</dbReference>
<evidence type="ECO:0000259" key="12">
    <source>
        <dbReference type="PROSITE" id="PS51371"/>
    </source>
</evidence>
<dbReference type="Gene3D" id="3.30.465.10">
    <property type="match status" value="1"/>
</dbReference>
<feature type="transmembrane region" description="Helical" evidence="11">
    <location>
        <begin position="57"/>
        <end position="81"/>
    </location>
</feature>
<protein>
    <submittedName>
        <fullName evidence="14">HlyC/CorC family transporter</fullName>
    </submittedName>
</protein>
<dbReference type="SUPFAM" id="SSF56176">
    <property type="entry name" value="FAD-binding/transporter-associated domain-like"/>
    <property type="match status" value="1"/>
</dbReference>
<dbReference type="GO" id="GO:0050660">
    <property type="term" value="F:flavin adenine dinucleotide binding"/>
    <property type="evidence" value="ECO:0007669"/>
    <property type="project" value="InterPro"/>
</dbReference>
<evidence type="ECO:0000256" key="5">
    <source>
        <dbReference type="ARBA" id="ARBA00022737"/>
    </source>
</evidence>
<dbReference type="InterPro" id="IPR016169">
    <property type="entry name" value="FAD-bd_PCMH_sub2"/>
</dbReference>
<keyword evidence="4 10" id="KW-0812">Transmembrane</keyword>
<dbReference type="Gene3D" id="3.10.580.10">
    <property type="entry name" value="CBS-domain"/>
    <property type="match status" value="1"/>
</dbReference>
<evidence type="ECO:0000256" key="7">
    <source>
        <dbReference type="ARBA" id="ARBA00023122"/>
    </source>
</evidence>
<sequence length="425" mass="47133">MALSIVLIVICVIFSAFFSAAESALSSLNHIRLKSMAGEGNKRAKAAMWFEDHLSSMFTTILIGNTLANVIAATVSVFFWLEAAKLNWGATGAVSAAVMLVILLIFGEVSPKILAGKAPEKFVSIFAPLLRFFYYAFYPLNFLMKLLKALLDKLFKEKKETAITDDELMTIVDEAQTEGGLDEYEGRLIRSAIEFDDRTVVDILTPRVEVEAIEKGTPMEKVLSVYRETGYTRLPVYVDSIDNVVGVINEKDFLNLYLDGAGSFDPIITPVVCATPRMKISVLLRRLQKEKSHLAVVVDEFGGTMGVVTMEDIIEELVGEIWDEHDEVVENFAKVDEGRYFVQGEVTLADFFEYFGIKKDPSEFETVTLGGLIAQLAGKVPAVGEEVKFENLTLKVLSVEYYKVTQAEVTVSSTQEGAKSRSEEE</sequence>
<gene>
    <name evidence="14" type="ORF">IAB07_06300</name>
</gene>
<feature type="domain" description="CBS" evidence="12">
    <location>
        <begin position="204"/>
        <end position="263"/>
    </location>
</feature>
<dbReference type="Pfam" id="PF03471">
    <property type="entry name" value="CorC_HlyC"/>
    <property type="match status" value="1"/>
</dbReference>
<dbReference type="PANTHER" id="PTHR43099:SF2">
    <property type="entry name" value="UPF0053 PROTEIN YRKA"/>
    <property type="match status" value="1"/>
</dbReference>
<dbReference type="FunFam" id="3.10.580.10:FF:000002">
    <property type="entry name" value="Magnesium/cobalt efflux protein CorC"/>
    <property type="match status" value="1"/>
</dbReference>
<dbReference type="CDD" id="cd04590">
    <property type="entry name" value="CBS_pair_CorC_HlyC_assoc"/>
    <property type="match status" value="1"/>
</dbReference>
<dbReference type="InterPro" id="IPR046342">
    <property type="entry name" value="CBS_dom_sf"/>
</dbReference>
<dbReference type="EMBL" id="DVNJ01000032">
    <property type="protein sequence ID" value="HIU63359.1"/>
    <property type="molecule type" value="Genomic_DNA"/>
</dbReference>
<evidence type="ECO:0000256" key="8">
    <source>
        <dbReference type="ARBA" id="ARBA00023136"/>
    </source>
</evidence>
<comment type="subcellular location">
    <subcellularLocation>
        <location evidence="1">Cell membrane</location>
        <topology evidence="1">Multi-pass membrane protein</topology>
    </subcellularLocation>
</comment>
<dbReference type="PANTHER" id="PTHR43099">
    <property type="entry name" value="UPF0053 PROTEIN YRKA"/>
    <property type="match status" value="1"/>
</dbReference>
<keyword evidence="8 10" id="KW-0472">Membrane</keyword>
<dbReference type="GO" id="GO:0005886">
    <property type="term" value="C:plasma membrane"/>
    <property type="evidence" value="ECO:0007669"/>
    <property type="project" value="UniProtKB-SubCell"/>
</dbReference>
<dbReference type="SMART" id="SM01091">
    <property type="entry name" value="CorC_HlyC"/>
    <property type="match status" value="1"/>
</dbReference>
<proteinExistence type="inferred from homology"/>
<evidence type="ECO:0000256" key="9">
    <source>
        <dbReference type="PROSITE-ProRule" id="PRU00703"/>
    </source>
</evidence>
<comment type="similarity">
    <text evidence="2">Belongs to the UPF0053 family.</text>
</comment>
<dbReference type="InterPro" id="IPR044751">
    <property type="entry name" value="Ion_transp-like_CBS"/>
</dbReference>
<evidence type="ECO:0000256" key="2">
    <source>
        <dbReference type="ARBA" id="ARBA00006337"/>
    </source>
</evidence>
<dbReference type="InterPro" id="IPR051676">
    <property type="entry name" value="UPF0053_domain"/>
</dbReference>
<dbReference type="SUPFAM" id="SSF54631">
    <property type="entry name" value="CBS-domain pair"/>
    <property type="match status" value="1"/>
</dbReference>
<feature type="domain" description="CBS" evidence="12">
    <location>
        <begin position="267"/>
        <end position="327"/>
    </location>
</feature>
<evidence type="ECO:0000256" key="6">
    <source>
        <dbReference type="ARBA" id="ARBA00022989"/>
    </source>
</evidence>
<evidence type="ECO:0000256" key="3">
    <source>
        <dbReference type="ARBA" id="ARBA00022475"/>
    </source>
</evidence>
<evidence type="ECO:0000256" key="4">
    <source>
        <dbReference type="ARBA" id="ARBA00022692"/>
    </source>
</evidence>
<dbReference type="InterPro" id="IPR005170">
    <property type="entry name" value="Transptr-assoc_dom"/>
</dbReference>
<dbReference type="Pfam" id="PF01595">
    <property type="entry name" value="CNNM"/>
    <property type="match status" value="1"/>
</dbReference>
<evidence type="ECO:0000313" key="15">
    <source>
        <dbReference type="Proteomes" id="UP000824145"/>
    </source>
</evidence>
<dbReference type="SMART" id="SM00116">
    <property type="entry name" value="CBS"/>
    <property type="match status" value="2"/>
</dbReference>
<feature type="domain" description="CNNM transmembrane" evidence="13">
    <location>
        <begin position="1"/>
        <end position="185"/>
    </location>
</feature>
<evidence type="ECO:0000313" key="14">
    <source>
        <dbReference type="EMBL" id="HIU63359.1"/>
    </source>
</evidence>
<evidence type="ECO:0000256" key="1">
    <source>
        <dbReference type="ARBA" id="ARBA00004651"/>
    </source>
</evidence>
<dbReference type="AlphaFoldDB" id="A0A9D1MNQ8"/>
<evidence type="ECO:0000256" key="11">
    <source>
        <dbReference type="SAM" id="Phobius"/>
    </source>
</evidence>
<feature type="transmembrane region" description="Helical" evidence="11">
    <location>
        <begin position="88"/>
        <end position="107"/>
    </location>
</feature>
<keyword evidence="5" id="KW-0677">Repeat</keyword>